<reference evidence="2 3" key="1">
    <citation type="journal article" date="2003" name="Nature">
        <title>The genome of a motile marine Synechococcus.</title>
        <authorList>
            <person name="Palenik B."/>
            <person name="Brahamsha B."/>
            <person name="Larimer F."/>
            <person name="Land M."/>
            <person name="Hauser L."/>
            <person name="Chain P."/>
            <person name="Lamerdin J."/>
            <person name="Regala W."/>
            <person name="Allen E.A."/>
            <person name="McCarren J."/>
            <person name="Paulsen I."/>
            <person name="Dufresne A."/>
            <person name="Partensky F."/>
            <person name="Webb E."/>
            <person name="Waterbury J."/>
        </authorList>
    </citation>
    <scope>NUCLEOTIDE SEQUENCE [LARGE SCALE GENOMIC DNA]</scope>
    <source>
        <strain evidence="2 3">WH8102</strain>
    </source>
</reference>
<dbReference type="KEGG" id="syw:SYNW1336"/>
<dbReference type="Pfam" id="PF13460">
    <property type="entry name" value="NAD_binding_10"/>
    <property type="match status" value="1"/>
</dbReference>
<dbReference type="eggNOG" id="COG0702">
    <property type="taxonomic scope" value="Bacteria"/>
</dbReference>
<organism evidence="2 3">
    <name type="scientific">Parasynechococcus marenigrum (strain WH8102)</name>
    <dbReference type="NCBI Taxonomy" id="84588"/>
    <lineage>
        <taxon>Bacteria</taxon>
        <taxon>Bacillati</taxon>
        <taxon>Cyanobacteriota</taxon>
        <taxon>Cyanophyceae</taxon>
        <taxon>Synechococcales</taxon>
        <taxon>Prochlorococcaceae</taxon>
        <taxon>Parasynechococcus</taxon>
        <taxon>Parasynechococcus marenigrum</taxon>
    </lineage>
</organism>
<dbReference type="InterPro" id="IPR036291">
    <property type="entry name" value="NAD(P)-bd_dom_sf"/>
</dbReference>
<proteinExistence type="predicted"/>
<dbReference type="SUPFAM" id="SSF51735">
    <property type="entry name" value="NAD(P)-binding Rossmann-fold domains"/>
    <property type="match status" value="1"/>
</dbReference>
<dbReference type="STRING" id="84588.SYNW1336"/>
<protein>
    <recommendedName>
        <fullName evidence="1">NAD(P)-binding domain-containing protein</fullName>
    </recommendedName>
</protein>
<dbReference type="CDD" id="cd05243">
    <property type="entry name" value="SDR_a5"/>
    <property type="match status" value="1"/>
</dbReference>
<evidence type="ECO:0000259" key="1">
    <source>
        <dbReference type="Pfam" id="PF13460"/>
    </source>
</evidence>
<keyword evidence="3" id="KW-1185">Reference proteome</keyword>
<dbReference type="EMBL" id="BX569692">
    <property type="protein sequence ID" value="CAE07851.1"/>
    <property type="molecule type" value="Genomic_DNA"/>
</dbReference>
<name>Q7U6K2_PARMW</name>
<dbReference type="Gene3D" id="3.40.50.720">
    <property type="entry name" value="NAD(P)-binding Rossmann-like Domain"/>
    <property type="match status" value="1"/>
</dbReference>
<dbReference type="InterPro" id="IPR016040">
    <property type="entry name" value="NAD(P)-bd_dom"/>
</dbReference>
<evidence type="ECO:0000313" key="3">
    <source>
        <dbReference type="Proteomes" id="UP000001422"/>
    </source>
</evidence>
<feature type="domain" description="NAD(P)-binding" evidence="1">
    <location>
        <begin position="8"/>
        <end position="200"/>
    </location>
</feature>
<dbReference type="Proteomes" id="UP000001422">
    <property type="component" value="Chromosome"/>
</dbReference>
<sequence length="234" mass="25066">MQRVAVSGASGKTGWRVVEEALQRGMSVRAIMRPESTLPPALAAAERDQRLDVQRLDLNSGEALLHALKGCTALVIATGARPSINLAGPLQVDAAGVQSQVQACRAVGLQRVVLVSSLCAGRWLHPLNLFGLILVWKRLGERWLERSGLDWTVIRPGGLSEDDGRAEAEGVVFTGADQQQNSSIPRRLVARVCLDALESPAASGRIIEITSSPDQPLRSLQQWLEASPVQAGST</sequence>
<dbReference type="RefSeq" id="WP_011128200.1">
    <property type="nucleotide sequence ID" value="NC_005070.1"/>
</dbReference>
<gene>
    <name evidence="2" type="ordered locus">SYNW1336</name>
</gene>
<dbReference type="PANTHER" id="PTHR15020">
    <property type="entry name" value="FLAVIN REDUCTASE-RELATED"/>
    <property type="match status" value="1"/>
</dbReference>
<dbReference type="PANTHER" id="PTHR15020:SF11">
    <property type="entry name" value="OS06G0360300 PROTEIN"/>
    <property type="match status" value="1"/>
</dbReference>
<accession>Q7U6K2</accession>
<dbReference type="HOGENOM" id="CLU_025711_0_2_3"/>
<dbReference type="AlphaFoldDB" id="Q7U6K2"/>
<evidence type="ECO:0000313" key="2">
    <source>
        <dbReference type="EMBL" id="CAE07851.1"/>
    </source>
</evidence>